<dbReference type="Gene3D" id="3.40.50.720">
    <property type="entry name" value="NAD(P)-binding Rossmann-like Domain"/>
    <property type="match status" value="1"/>
</dbReference>
<dbReference type="InterPro" id="IPR036291">
    <property type="entry name" value="NAD(P)-bd_dom_sf"/>
</dbReference>
<dbReference type="PANTHER" id="PTHR43677:SF4">
    <property type="entry name" value="QUINONE OXIDOREDUCTASE-LIKE PROTEIN 2"/>
    <property type="match status" value="1"/>
</dbReference>
<dbReference type="Gene3D" id="3.90.180.10">
    <property type="entry name" value="Medium-chain alcohol dehydrogenases, catalytic domain"/>
    <property type="match status" value="1"/>
</dbReference>
<evidence type="ECO:0000259" key="1">
    <source>
        <dbReference type="SMART" id="SM00829"/>
    </source>
</evidence>
<dbReference type="GO" id="GO:0016491">
    <property type="term" value="F:oxidoreductase activity"/>
    <property type="evidence" value="ECO:0007669"/>
    <property type="project" value="InterPro"/>
</dbReference>
<protein>
    <submittedName>
        <fullName evidence="2">Zinc-binding dehydrogenase</fullName>
    </submittedName>
</protein>
<comment type="caution">
    <text evidence="2">The sequence shown here is derived from an EMBL/GenBank/DDBJ whole genome shotgun (WGS) entry which is preliminary data.</text>
</comment>
<proteinExistence type="predicted"/>
<dbReference type="SMART" id="SM00829">
    <property type="entry name" value="PKS_ER"/>
    <property type="match status" value="1"/>
</dbReference>
<dbReference type="InterPro" id="IPR013154">
    <property type="entry name" value="ADH-like_N"/>
</dbReference>
<dbReference type="Proteomes" id="UP000477911">
    <property type="component" value="Unassembled WGS sequence"/>
</dbReference>
<evidence type="ECO:0000313" key="3">
    <source>
        <dbReference type="Proteomes" id="UP000477911"/>
    </source>
</evidence>
<dbReference type="SUPFAM" id="SSF50129">
    <property type="entry name" value="GroES-like"/>
    <property type="match status" value="1"/>
</dbReference>
<dbReference type="RefSeq" id="WP_160894526.1">
    <property type="nucleotide sequence ID" value="NZ_WUMU01000012.1"/>
</dbReference>
<dbReference type="Pfam" id="PF00107">
    <property type="entry name" value="ADH_zinc_N"/>
    <property type="match status" value="1"/>
</dbReference>
<evidence type="ECO:0000313" key="2">
    <source>
        <dbReference type="EMBL" id="MXN18394.1"/>
    </source>
</evidence>
<dbReference type="CDD" id="cd08241">
    <property type="entry name" value="QOR1"/>
    <property type="match status" value="1"/>
</dbReference>
<gene>
    <name evidence="2" type="ORF">GR170_11155</name>
</gene>
<name>A0A6L7G1Z9_9RHOB</name>
<accession>A0A6L7G1Z9</accession>
<dbReference type="InterPro" id="IPR011032">
    <property type="entry name" value="GroES-like_sf"/>
</dbReference>
<dbReference type="PANTHER" id="PTHR43677">
    <property type="entry name" value="SHORT-CHAIN DEHYDROGENASE/REDUCTASE"/>
    <property type="match status" value="1"/>
</dbReference>
<dbReference type="SUPFAM" id="SSF51735">
    <property type="entry name" value="NAD(P)-binding Rossmann-fold domains"/>
    <property type="match status" value="1"/>
</dbReference>
<sequence length="318" mass="33598">MRALRCNAPGEAPRLERIDRPAFGDNDVLVKIFAAGLNFADTLMIKGSYQDTPTHPFTLGLECAGRVEAAGAASGFTTGTRVAVYSGQGALADYGAFPAARMVALPDAVSYQDAAALQIAYGTSHLALAHRARLKPGETLVVLGATGGVGLTACELGRIMGATVIAVAAGAQKETIARAAGAHHFIDSETRDVRLALKDLGGADVVYDPVGGDLFTAAFRACNPEARILIIGFASGSLPEVRPNHMLVKNIDLLGVYWGAYYLFAPEIVTASIARLLGWLAEGRLKPHISNTFPLEQAMEGLEMLRQRQARGKIIVTP</sequence>
<feature type="domain" description="Enoyl reductase (ER)" evidence="1">
    <location>
        <begin position="10"/>
        <end position="316"/>
    </location>
</feature>
<keyword evidence="3" id="KW-1185">Reference proteome</keyword>
<dbReference type="AlphaFoldDB" id="A0A6L7G1Z9"/>
<dbReference type="EMBL" id="WUMU01000012">
    <property type="protein sequence ID" value="MXN18394.1"/>
    <property type="molecule type" value="Genomic_DNA"/>
</dbReference>
<dbReference type="InterPro" id="IPR013149">
    <property type="entry name" value="ADH-like_C"/>
</dbReference>
<dbReference type="Pfam" id="PF08240">
    <property type="entry name" value="ADH_N"/>
    <property type="match status" value="1"/>
</dbReference>
<organism evidence="2 3">
    <name type="scientific">Pseudooceanicola albus</name>
    <dbReference type="NCBI Taxonomy" id="2692189"/>
    <lineage>
        <taxon>Bacteria</taxon>
        <taxon>Pseudomonadati</taxon>
        <taxon>Pseudomonadota</taxon>
        <taxon>Alphaproteobacteria</taxon>
        <taxon>Rhodobacterales</taxon>
        <taxon>Paracoccaceae</taxon>
        <taxon>Pseudooceanicola</taxon>
    </lineage>
</organism>
<dbReference type="InterPro" id="IPR051397">
    <property type="entry name" value="Zn-ADH-like_protein"/>
</dbReference>
<reference evidence="2 3" key="1">
    <citation type="submission" date="2019-12" db="EMBL/GenBank/DDBJ databases">
        <authorList>
            <person name="Li M."/>
        </authorList>
    </citation>
    <scope>NUCLEOTIDE SEQUENCE [LARGE SCALE GENOMIC DNA]</scope>
    <source>
        <strain evidence="2 3">GBMRC 2024</strain>
    </source>
</reference>
<dbReference type="InterPro" id="IPR020843">
    <property type="entry name" value="ER"/>
</dbReference>